<organism evidence="3 4">
    <name type="scientific">Exobacillus caeni</name>
    <dbReference type="NCBI Taxonomy" id="2574798"/>
    <lineage>
        <taxon>Bacteria</taxon>
        <taxon>Bacillati</taxon>
        <taxon>Bacillota</taxon>
        <taxon>Bacilli</taxon>
        <taxon>Bacillales</taxon>
        <taxon>Guptibacillaceae</taxon>
        <taxon>Exobacillus</taxon>
    </lineage>
</organism>
<keyword evidence="4" id="KW-1185">Reference proteome</keyword>
<dbReference type="AlphaFoldDB" id="A0A5R9EY79"/>
<feature type="compositionally biased region" description="Basic and acidic residues" evidence="1">
    <location>
        <begin position="18"/>
        <end position="34"/>
    </location>
</feature>
<evidence type="ECO:0000256" key="2">
    <source>
        <dbReference type="SAM" id="Phobius"/>
    </source>
</evidence>
<feature type="transmembrane region" description="Helical" evidence="2">
    <location>
        <begin position="43"/>
        <end position="69"/>
    </location>
</feature>
<comment type="caution">
    <text evidence="3">The sequence shown here is derived from an EMBL/GenBank/DDBJ whole genome shotgun (WGS) entry which is preliminary data.</text>
</comment>
<feature type="region of interest" description="Disordered" evidence="1">
    <location>
        <begin position="1"/>
        <end position="34"/>
    </location>
</feature>
<keyword evidence="2" id="KW-0812">Transmembrane</keyword>
<dbReference type="Proteomes" id="UP000308230">
    <property type="component" value="Unassembled WGS sequence"/>
</dbReference>
<reference evidence="3 4" key="1">
    <citation type="submission" date="2019-04" db="EMBL/GenBank/DDBJ databases">
        <title>Bacillus caeni sp. nov., a bacterium isolated from mangrove sediment.</title>
        <authorList>
            <person name="Huang H."/>
            <person name="Mo K."/>
            <person name="Hu Y."/>
        </authorList>
    </citation>
    <scope>NUCLEOTIDE SEQUENCE [LARGE SCALE GENOMIC DNA]</scope>
    <source>
        <strain evidence="3 4">HB172195</strain>
    </source>
</reference>
<keyword evidence="3" id="KW-0240">DNA-directed RNA polymerase</keyword>
<feature type="compositionally biased region" description="Polar residues" evidence="1">
    <location>
        <begin position="8"/>
        <end position="17"/>
    </location>
</feature>
<name>A0A5R9EY79_9BACL</name>
<proteinExistence type="predicted"/>
<accession>A0A5R9EY79</accession>
<keyword evidence="2" id="KW-1133">Transmembrane helix</keyword>
<dbReference type="EMBL" id="SWLG01000016">
    <property type="protein sequence ID" value="TLS35801.1"/>
    <property type="molecule type" value="Genomic_DNA"/>
</dbReference>
<evidence type="ECO:0000256" key="1">
    <source>
        <dbReference type="SAM" id="MobiDB-lite"/>
    </source>
</evidence>
<keyword evidence="3" id="KW-0804">Transcription</keyword>
<evidence type="ECO:0000313" key="4">
    <source>
        <dbReference type="Proteomes" id="UP000308230"/>
    </source>
</evidence>
<keyword evidence="2" id="KW-0472">Membrane</keyword>
<dbReference type="RefSeq" id="WP_138128421.1">
    <property type="nucleotide sequence ID" value="NZ_SWLG01000016.1"/>
</dbReference>
<evidence type="ECO:0000313" key="3">
    <source>
        <dbReference type="EMBL" id="TLS35801.1"/>
    </source>
</evidence>
<sequence>MNEKQELQNEQVNNSVEDQPKSREEKKTKSQGEKKPRIRLIPIWLRVIVVIVLLFISLAAGAMIGYGVIGEGDPQDVFHKETWQKIVDIVKKEK</sequence>
<gene>
    <name evidence="3" type="ORF">FCL54_18470</name>
</gene>
<protein>
    <submittedName>
        <fullName evidence="3">DNA-directed RNA polymerase subunit beta</fullName>
    </submittedName>
</protein>
<dbReference type="Pfam" id="PF11772">
    <property type="entry name" value="EpuA"/>
    <property type="match status" value="1"/>
</dbReference>
<dbReference type="InterPro" id="IPR024596">
    <property type="entry name" value="RNApol_su_b/EpuA"/>
</dbReference>
<dbReference type="GO" id="GO:0000428">
    <property type="term" value="C:DNA-directed RNA polymerase complex"/>
    <property type="evidence" value="ECO:0007669"/>
    <property type="project" value="UniProtKB-KW"/>
</dbReference>
<dbReference type="OrthoDB" id="2300232at2"/>